<name>A0A0F9QQT2_9ZZZZ</name>
<reference evidence="1" key="1">
    <citation type="journal article" date="2015" name="Nature">
        <title>Complex archaea that bridge the gap between prokaryotes and eukaryotes.</title>
        <authorList>
            <person name="Spang A."/>
            <person name="Saw J.H."/>
            <person name="Jorgensen S.L."/>
            <person name="Zaremba-Niedzwiedzka K."/>
            <person name="Martijn J."/>
            <person name="Lind A.E."/>
            <person name="van Eijk R."/>
            <person name="Schleper C."/>
            <person name="Guy L."/>
            <person name="Ettema T.J."/>
        </authorList>
    </citation>
    <scope>NUCLEOTIDE SEQUENCE</scope>
</reference>
<dbReference type="AlphaFoldDB" id="A0A0F9QQT2"/>
<evidence type="ECO:0000313" key="1">
    <source>
        <dbReference type="EMBL" id="KKN46560.1"/>
    </source>
</evidence>
<comment type="caution">
    <text evidence="1">The sequence shown here is derived from an EMBL/GenBank/DDBJ whole genome shotgun (WGS) entry which is preliminary data.</text>
</comment>
<protein>
    <submittedName>
        <fullName evidence="1">Uncharacterized protein</fullName>
    </submittedName>
</protein>
<accession>A0A0F9QQT2</accession>
<proteinExistence type="predicted"/>
<gene>
    <name evidence="1" type="ORF">LCGC14_0671540</name>
</gene>
<organism evidence="1">
    <name type="scientific">marine sediment metagenome</name>
    <dbReference type="NCBI Taxonomy" id="412755"/>
    <lineage>
        <taxon>unclassified sequences</taxon>
        <taxon>metagenomes</taxon>
        <taxon>ecological metagenomes</taxon>
    </lineage>
</organism>
<sequence length="69" mass="8157">MSAVCDRILKCPGWEKNEPKLASQAMLAWIYGQKYDGDLFKYCPWCGKEITWRSEAKEEENKLPWEKND</sequence>
<dbReference type="EMBL" id="LAZR01001323">
    <property type="protein sequence ID" value="KKN46560.1"/>
    <property type="molecule type" value="Genomic_DNA"/>
</dbReference>